<organism evidence="2 3">
    <name type="scientific">Mikania micrantha</name>
    <name type="common">bitter vine</name>
    <dbReference type="NCBI Taxonomy" id="192012"/>
    <lineage>
        <taxon>Eukaryota</taxon>
        <taxon>Viridiplantae</taxon>
        <taxon>Streptophyta</taxon>
        <taxon>Embryophyta</taxon>
        <taxon>Tracheophyta</taxon>
        <taxon>Spermatophyta</taxon>
        <taxon>Magnoliopsida</taxon>
        <taxon>eudicotyledons</taxon>
        <taxon>Gunneridae</taxon>
        <taxon>Pentapetalae</taxon>
        <taxon>asterids</taxon>
        <taxon>campanulids</taxon>
        <taxon>Asterales</taxon>
        <taxon>Asteraceae</taxon>
        <taxon>Asteroideae</taxon>
        <taxon>Heliantheae alliance</taxon>
        <taxon>Eupatorieae</taxon>
        <taxon>Mikania</taxon>
    </lineage>
</organism>
<feature type="compositionally biased region" description="Basic and acidic residues" evidence="1">
    <location>
        <begin position="156"/>
        <end position="169"/>
    </location>
</feature>
<dbReference type="InterPro" id="IPR040414">
    <property type="entry name" value="CID1/CID2"/>
</dbReference>
<dbReference type="PANTHER" id="PTHR33790:SF10">
    <property type="entry name" value="PROTEIN EARLY RESPONSIVE TO DEHYDRATION 15"/>
    <property type="match status" value="1"/>
</dbReference>
<evidence type="ECO:0000313" key="3">
    <source>
        <dbReference type="Proteomes" id="UP000326396"/>
    </source>
</evidence>
<sequence>MSLVSQRSTLNPNAPLYIPAVVRQVEDFSPEWWQLVKTSTWFHDYWLSQREDLSGNTANDYDIVDMLPDSIDTDDDLLSMEAQYEQFLHSSLTETVNTVGSPAHKQMPLHGKLQHTQLEEDCNNVIDLCCYGLETEDETLVTSLSLPKPTRGSQVETERARNLEKTRQA</sequence>
<dbReference type="AlphaFoldDB" id="A0A5N6M355"/>
<evidence type="ECO:0000256" key="1">
    <source>
        <dbReference type="SAM" id="MobiDB-lite"/>
    </source>
</evidence>
<dbReference type="PANTHER" id="PTHR33790">
    <property type="entry name" value="OS05G0344200 PROTEIN"/>
    <property type="match status" value="1"/>
</dbReference>
<reference evidence="2 3" key="1">
    <citation type="submission" date="2019-05" db="EMBL/GenBank/DDBJ databases">
        <title>Mikania micrantha, genome provides insights into the molecular mechanism of rapid growth.</title>
        <authorList>
            <person name="Liu B."/>
        </authorList>
    </citation>
    <scope>NUCLEOTIDE SEQUENCE [LARGE SCALE GENOMIC DNA]</scope>
    <source>
        <strain evidence="2">NLD-2019</strain>
        <tissue evidence="2">Leaf</tissue>
    </source>
</reference>
<feature type="compositionally biased region" description="Polar residues" evidence="1">
    <location>
        <begin position="145"/>
        <end position="155"/>
    </location>
</feature>
<dbReference type="Proteomes" id="UP000326396">
    <property type="component" value="Linkage Group LG7"/>
</dbReference>
<gene>
    <name evidence="2" type="ORF">E3N88_36244</name>
</gene>
<dbReference type="EMBL" id="SZYD01000017">
    <property type="protein sequence ID" value="KAD3068364.1"/>
    <property type="molecule type" value="Genomic_DNA"/>
</dbReference>
<proteinExistence type="predicted"/>
<name>A0A5N6M355_9ASTR</name>
<protein>
    <recommendedName>
        <fullName evidence="4">Ataxin-2 C-terminal domain-containing protein</fullName>
    </recommendedName>
</protein>
<feature type="region of interest" description="Disordered" evidence="1">
    <location>
        <begin position="145"/>
        <end position="169"/>
    </location>
</feature>
<accession>A0A5N6M355</accession>
<dbReference type="OrthoDB" id="628205at2759"/>
<evidence type="ECO:0008006" key="4">
    <source>
        <dbReference type="Google" id="ProtNLM"/>
    </source>
</evidence>
<keyword evidence="3" id="KW-1185">Reference proteome</keyword>
<evidence type="ECO:0000313" key="2">
    <source>
        <dbReference type="EMBL" id="KAD3068364.1"/>
    </source>
</evidence>
<comment type="caution">
    <text evidence="2">The sequence shown here is derived from an EMBL/GenBank/DDBJ whole genome shotgun (WGS) entry which is preliminary data.</text>
</comment>